<sequence>MVSSGSLRITATALLLLSPVAVAAVPKVSRTGRYLYTDDGNRFFIKGIVYQTQGNDTECALDVGVIVSGPDNPLNQPSTFVDNLADGAACTRDLPFFQKLGVNTIRAYAANSSLDHDSCMSTLSNAGIYVILDLTLPLNGSIDTTLPAWSTNTLDQYLRTIDAFEKYDNVLAYNIGNEVILPSATQSAPFIVAAARDIRAYLNSKSSSALVGYAAIDGSSSFVENVADFLACNRSAEPGNASIDLYGLNDYQWCGNASSNTFNGLNSQFANYGVPAYFSEFGSEDCSPNPRVWTEVPVMFNSSMTDVWSGGCAFSYFSASSRGHQFGMVTLSSDNSTVTTNGDFDNLAAQFNAVKFVNSPAQVSVKAAPLPACPATASSWPVSNTLPPTPDDTACGCLADALSCVFQPPTPDYMVLVGELIGIACGLYGQAGGSCDDISADGETGVYGTVGMCDPTIKLTYIFSQYYESNHRAPDACLFSGNATINSAAGFNGASAAMTSCIPSPSATFTLSAPPVLIPVATPRTGNSTSNSTSTSSQGSTGGAGPKSAGGIFVGISGAVGCLVWGTLWTLL</sequence>
<keyword evidence="5 10" id="KW-0732">Signal</keyword>
<dbReference type="PANTHER" id="PTHR31468">
    <property type="entry name" value="1,3-BETA-GLUCANOSYLTRANSFERASE GAS1"/>
    <property type="match status" value="1"/>
</dbReference>
<dbReference type="Pfam" id="PF03198">
    <property type="entry name" value="Glyco_hydro_72"/>
    <property type="match status" value="1"/>
</dbReference>
<evidence type="ECO:0000313" key="15">
    <source>
        <dbReference type="Proteomes" id="UP001215280"/>
    </source>
</evidence>
<feature type="signal peptide" evidence="10">
    <location>
        <begin position="1"/>
        <end position="23"/>
    </location>
</feature>
<name>A0AAD7NAF9_9AGAR</name>
<dbReference type="PANTHER" id="PTHR31468:SF2">
    <property type="entry name" value="1,3-BETA-GLUCANOSYLTRANSFERASE GAS1"/>
    <property type="match status" value="1"/>
</dbReference>
<keyword evidence="8" id="KW-0325">Glycoprotein</keyword>
<evidence type="ECO:0000256" key="4">
    <source>
        <dbReference type="ARBA" id="ARBA00022622"/>
    </source>
</evidence>
<keyword evidence="6 10" id="KW-0472">Membrane</keyword>
<evidence type="ECO:0000256" key="11">
    <source>
        <dbReference type="SAM" id="MobiDB-lite"/>
    </source>
</evidence>
<comment type="caution">
    <text evidence="14">The sequence shown here is derived from an EMBL/GenBank/DDBJ whole genome shotgun (WGS) entry which is preliminary data.</text>
</comment>
<evidence type="ECO:0000256" key="1">
    <source>
        <dbReference type="ARBA" id="ARBA00004196"/>
    </source>
</evidence>
<dbReference type="InterPro" id="IPR017853">
    <property type="entry name" value="GH"/>
</dbReference>
<evidence type="ECO:0000256" key="10">
    <source>
        <dbReference type="RuleBase" id="RU361209"/>
    </source>
</evidence>
<evidence type="ECO:0000256" key="6">
    <source>
        <dbReference type="ARBA" id="ARBA00023136"/>
    </source>
</evidence>
<evidence type="ECO:0000256" key="3">
    <source>
        <dbReference type="ARBA" id="ARBA00007528"/>
    </source>
</evidence>
<feature type="region of interest" description="Disordered" evidence="11">
    <location>
        <begin position="522"/>
        <end position="545"/>
    </location>
</feature>
<feature type="transmembrane region" description="Helical" evidence="12">
    <location>
        <begin position="550"/>
        <end position="571"/>
    </location>
</feature>
<feature type="compositionally biased region" description="Low complexity" evidence="11">
    <location>
        <begin position="525"/>
        <end position="539"/>
    </location>
</feature>
<evidence type="ECO:0000256" key="9">
    <source>
        <dbReference type="ARBA" id="ARBA00023288"/>
    </source>
</evidence>
<evidence type="ECO:0000313" key="14">
    <source>
        <dbReference type="EMBL" id="KAJ7751485.1"/>
    </source>
</evidence>
<organism evidence="14 15">
    <name type="scientific">Mycena maculata</name>
    <dbReference type="NCBI Taxonomy" id="230809"/>
    <lineage>
        <taxon>Eukaryota</taxon>
        <taxon>Fungi</taxon>
        <taxon>Dikarya</taxon>
        <taxon>Basidiomycota</taxon>
        <taxon>Agaricomycotina</taxon>
        <taxon>Agaricomycetes</taxon>
        <taxon>Agaricomycetidae</taxon>
        <taxon>Agaricales</taxon>
        <taxon>Marasmiineae</taxon>
        <taxon>Mycenaceae</taxon>
        <taxon>Mycena</taxon>
    </lineage>
</organism>
<comment type="subcellular location">
    <subcellularLocation>
        <location evidence="1">Cell envelope</location>
    </subcellularLocation>
    <subcellularLocation>
        <location evidence="10">Cell membrane</location>
        <topology evidence="10">Lipid-anchor</topology>
        <topology evidence="10">GPI-anchor</topology>
    </subcellularLocation>
    <subcellularLocation>
        <location evidence="2">Membrane</location>
        <topology evidence="2">Lipid-anchor</topology>
        <topology evidence="2">GPI-anchor</topology>
    </subcellularLocation>
</comment>
<evidence type="ECO:0000256" key="5">
    <source>
        <dbReference type="ARBA" id="ARBA00022729"/>
    </source>
</evidence>
<dbReference type="Proteomes" id="UP001215280">
    <property type="component" value="Unassembled WGS sequence"/>
</dbReference>
<dbReference type="GO" id="GO:0042124">
    <property type="term" value="F:1,3-beta-glucanosyltransferase activity"/>
    <property type="evidence" value="ECO:0007669"/>
    <property type="project" value="TreeGrafter"/>
</dbReference>
<keyword evidence="9 10" id="KW-0449">Lipoprotein</keyword>
<evidence type="ECO:0000256" key="2">
    <source>
        <dbReference type="ARBA" id="ARBA00004589"/>
    </source>
</evidence>
<evidence type="ECO:0000256" key="7">
    <source>
        <dbReference type="ARBA" id="ARBA00023157"/>
    </source>
</evidence>
<evidence type="ECO:0000256" key="12">
    <source>
        <dbReference type="SAM" id="Phobius"/>
    </source>
</evidence>
<dbReference type="GO" id="GO:0031505">
    <property type="term" value="P:fungal-type cell wall organization"/>
    <property type="evidence" value="ECO:0007669"/>
    <property type="project" value="TreeGrafter"/>
</dbReference>
<keyword evidence="4 10" id="KW-0336">GPI-anchor</keyword>
<dbReference type="SUPFAM" id="SSF51445">
    <property type="entry name" value="(Trans)glycosidases"/>
    <property type="match status" value="1"/>
</dbReference>
<evidence type="ECO:0000259" key="13">
    <source>
        <dbReference type="SMART" id="SM00768"/>
    </source>
</evidence>
<comment type="function">
    <text evidence="10">Splits internally a 1,3-beta-glucan molecule and transfers the newly generated reducing end (the donor) to the non-reducing end of another 1,3-beta-glucan molecule (the acceptor) forming a 1,3-beta linkage, resulting in the elongation of 1,3-beta-glucan chains in the cell wall.</text>
</comment>
<keyword evidence="10" id="KW-0808">Transferase</keyword>
<dbReference type="Gene3D" id="3.20.20.80">
    <property type="entry name" value="Glycosidases"/>
    <property type="match status" value="1"/>
</dbReference>
<dbReference type="GO" id="GO:0005886">
    <property type="term" value="C:plasma membrane"/>
    <property type="evidence" value="ECO:0007669"/>
    <property type="project" value="UniProtKB-SubCell"/>
</dbReference>
<dbReference type="InterPro" id="IPR012946">
    <property type="entry name" value="X8"/>
</dbReference>
<gene>
    <name evidence="14" type="ORF">DFH07DRAFT_745461</name>
</gene>
<dbReference type="GO" id="GO:0071970">
    <property type="term" value="P:fungal-type cell wall (1-&gt;3)-beta-D-glucan biosynthetic process"/>
    <property type="evidence" value="ECO:0007669"/>
    <property type="project" value="TreeGrafter"/>
</dbReference>
<dbReference type="AlphaFoldDB" id="A0AAD7NAF9"/>
<dbReference type="Pfam" id="PF07983">
    <property type="entry name" value="X8"/>
    <property type="match status" value="1"/>
</dbReference>
<protein>
    <recommendedName>
        <fullName evidence="10">1,3-beta-glucanosyltransferase</fullName>
        <ecNumber evidence="10">2.4.1.-</ecNumber>
    </recommendedName>
</protein>
<accession>A0AAD7NAF9</accession>
<dbReference type="EMBL" id="JARJLG010000078">
    <property type="protein sequence ID" value="KAJ7751485.1"/>
    <property type="molecule type" value="Genomic_DNA"/>
</dbReference>
<dbReference type="EC" id="2.4.1.-" evidence="10"/>
<feature type="chain" id="PRO_5041770559" description="1,3-beta-glucanosyltransferase" evidence="10">
    <location>
        <begin position="24"/>
        <end position="572"/>
    </location>
</feature>
<proteinExistence type="inferred from homology"/>
<reference evidence="14" key="1">
    <citation type="submission" date="2023-03" db="EMBL/GenBank/DDBJ databases">
        <title>Massive genome expansion in bonnet fungi (Mycena s.s.) driven by repeated elements and novel gene families across ecological guilds.</title>
        <authorList>
            <consortium name="Lawrence Berkeley National Laboratory"/>
            <person name="Harder C.B."/>
            <person name="Miyauchi S."/>
            <person name="Viragh M."/>
            <person name="Kuo A."/>
            <person name="Thoen E."/>
            <person name="Andreopoulos B."/>
            <person name="Lu D."/>
            <person name="Skrede I."/>
            <person name="Drula E."/>
            <person name="Henrissat B."/>
            <person name="Morin E."/>
            <person name="Kohler A."/>
            <person name="Barry K."/>
            <person name="LaButti K."/>
            <person name="Morin E."/>
            <person name="Salamov A."/>
            <person name="Lipzen A."/>
            <person name="Mereny Z."/>
            <person name="Hegedus B."/>
            <person name="Baldrian P."/>
            <person name="Stursova M."/>
            <person name="Weitz H."/>
            <person name="Taylor A."/>
            <person name="Grigoriev I.V."/>
            <person name="Nagy L.G."/>
            <person name="Martin F."/>
            <person name="Kauserud H."/>
        </authorList>
    </citation>
    <scope>NUCLEOTIDE SEQUENCE</scope>
    <source>
        <strain evidence="14">CBHHK188m</strain>
    </source>
</reference>
<comment type="similarity">
    <text evidence="3 10">Belongs to the glycosyl hydrolase 72 family.</text>
</comment>
<evidence type="ECO:0000256" key="8">
    <source>
        <dbReference type="ARBA" id="ARBA00023180"/>
    </source>
</evidence>
<keyword evidence="15" id="KW-1185">Reference proteome</keyword>
<dbReference type="Gene3D" id="1.20.58.1040">
    <property type="match status" value="1"/>
</dbReference>
<keyword evidence="12" id="KW-1133">Transmembrane helix</keyword>
<feature type="domain" description="X8" evidence="13">
    <location>
        <begin position="402"/>
        <end position="503"/>
    </location>
</feature>
<dbReference type="GO" id="GO:0098552">
    <property type="term" value="C:side of membrane"/>
    <property type="evidence" value="ECO:0007669"/>
    <property type="project" value="UniProtKB-KW"/>
</dbReference>
<dbReference type="SMART" id="SM00768">
    <property type="entry name" value="X8"/>
    <property type="match status" value="1"/>
</dbReference>
<dbReference type="InterPro" id="IPR004886">
    <property type="entry name" value="Glucanosyltransferase"/>
</dbReference>
<keyword evidence="7" id="KW-1015">Disulfide bond</keyword>
<keyword evidence="12" id="KW-0812">Transmembrane</keyword>